<dbReference type="SUPFAM" id="SSF50729">
    <property type="entry name" value="PH domain-like"/>
    <property type="match status" value="1"/>
</dbReference>
<dbReference type="EMBL" id="AZBU02000006">
    <property type="protein sequence ID" value="TKR72500.1"/>
    <property type="molecule type" value="Genomic_DNA"/>
</dbReference>
<dbReference type="PROSITE" id="PS50010">
    <property type="entry name" value="DH_2"/>
    <property type="match status" value="1"/>
</dbReference>
<dbReference type="PANTHER" id="PTHR45924:SF2">
    <property type="entry name" value="FI17866P1"/>
    <property type="match status" value="1"/>
</dbReference>
<dbReference type="Pfam" id="PF22697">
    <property type="entry name" value="SOS1_NGEF_PH"/>
    <property type="match status" value="1"/>
</dbReference>
<evidence type="ECO:0000259" key="2">
    <source>
        <dbReference type="PROSITE" id="PS50010"/>
    </source>
</evidence>
<dbReference type="InterPro" id="IPR055251">
    <property type="entry name" value="SOS1_NGEF_PH"/>
</dbReference>
<comment type="caution">
    <text evidence="3">The sequence shown here is derived from an EMBL/GenBank/DDBJ whole genome shotgun (WGS) entry which is preliminary data.</text>
</comment>
<dbReference type="Gene3D" id="2.30.29.30">
    <property type="entry name" value="Pleckstrin-homology domain (PH domain)/Phosphotyrosine-binding domain (PTB)"/>
    <property type="match status" value="1"/>
</dbReference>
<accession>A0A4U5MS47</accession>
<dbReference type="OrthoDB" id="1594986at2759"/>
<organism evidence="3 4">
    <name type="scientific">Steinernema carpocapsae</name>
    <name type="common">Entomopathogenic nematode</name>
    <dbReference type="NCBI Taxonomy" id="34508"/>
    <lineage>
        <taxon>Eukaryota</taxon>
        <taxon>Metazoa</taxon>
        <taxon>Ecdysozoa</taxon>
        <taxon>Nematoda</taxon>
        <taxon>Chromadorea</taxon>
        <taxon>Rhabditida</taxon>
        <taxon>Tylenchina</taxon>
        <taxon>Panagrolaimomorpha</taxon>
        <taxon>Strongyloidoidea</taxon>
        <taxon>Steinernematidae</taxon>
        <taxon>Steinernema</taxon>
    </lineage>
</organism>
<dbReference type="Proteomes" id="UP000298663">
    <property type="component" value="Unassembled WGS sequence"/>
</dbReference>
<protein>
    <recommendedName>
        <fullName evidence="5">DH domain-containing protein</fullName>
    </recommendedName>
</protein>
<dbReference type="PANTHER" id="PTHR45924">
    <property type="entry name" value="FI17866P1"/>
    <property type="match status" value="1"/>
</dbReference>
<dbReference type="SUPFAM" id="SSF48065">
    <property type="entry name" value="DBL homology domain (DH-domain)"/>
    <property type="match status" value="1"/>
</dbReference>
<dbReference type="PROSITE" id="PS50003">
    <property type="entry name" value="PH_DOMAIN"/>
    <property type="match status" value="1"/>
</dbReference>
<sequence>MNLTIGELVDSEKKFGDDLQSVLEGYYYYFVENRQCYNVSVCDLKAVFGGIETIYNFSRKLHDALSRDAYSVIKTAQTFLNVSIGFNEYVVYCTSYEKTTAKLTQMLENAIFAKAVDLQQKRLGHLLPLSAYLLKPVQRVMQYHLFWEKIMKQWSCPPGLTVEEKFYVRKAFESMTHLAKSTDAEKERCDRIDSVLQAQAKPLMLPLVENGDLLPTHDTGIVLQEAGSLEDETMEDFGEDQVDAEIRKEASLPRKASGVSGISRPSIVAPPSPAPSNVSLLRAGRYGHGKRLSASGFFRPLSAGFSESSRALSTSKEAAELAQKYKDRASPILDMQRELDRHRAVFNRAPEPTPMDYHIKIANYPGDLALLGKFRILSDADVFQYTTKTYKVKKAMVRTLILFEDAFVMCKKRGDLSRETGEYYDYKLSIPVSSLKFAACSKTGRGRFEVWSTAANEVGYAVALSSGSDVDRRRWIKKLDKATMRFARQNNNNMTTDTSALSTVYNCCVDRFNALSIGSSCPPSPASTIISNMSTPRGFFSFGSRRNSMQTL</sequence>
<dbReference type="STRING" id="34508.A0A4U5MS47"/>
<dbReference type="InterPro" id="IPR035899">
    <property type="entry name" value="DBL_dom_sf"/>
</dbReference>
<dbReference type="GO" id="GO:0031267">
    <property type="term" value="F:small GTPase binding"/>
    <property type="evidence" value="ECO:0007669"/>
    <property type="project" value="TreeGrafter"/>
</dbReference>
<evidence type="ECO:0000313" key="4">
    <source>
        <dbReference type="Proteomes" id="UP000298663"/>
    </source>
</evidence>
<reference evidence="3 4" key="2">
    <citation type="journal article" date="2019" name="G3 (Bethesda)">
        <title>Hybrid Assembly of the Genome of the Entomopathogenic Nematode Steinernema carpocapsae Identifies the X-Chromosome.</title>
        <authorList>
            <person name="Serra L."/>
            <person name="Macchietto M."/>
            <person name="Macias-Munoz A."/>
            <person name="McGill C.J."/>
            <person name="Rodriguez I.M."/>
            <person name="Rodriguez B."/>
            <person name="Murad R."/>
            <person name="Mortazavi A."/>
        </authorList>
    </citation>
    <scope>NUCLEOTIDE SEQUENCE [LARGE SCALE GENOMIC DNA]</scope>
    <source>
        <strain evidence="3 4">ALL</strain>
    </source>
</reference>
<evidence type="ECO:0008006" key="5">
    <source>
        <dbReference type="Google" id="ProtNLM"/>
    </source>
</evidence>
<feature type="domain" description="DH" evidence="2">
    <location>
        <begin position="1"/>
        <end position="185"/>
    </location>
</feature>
<dbReference type="AlphaFoldDB" id="A0A4U5MS47"/>
<dbReference type="InterPro" id="IPR000219">
    <property type="entry name" value="DH_dom"/>
</dbReference>
<proteinExistence type="predicted"/>
<dbReference type="InterPro" id="IPR011993">
    <property type="entry name" value="PH-like_dom_sf"/>
</dbReference>
<name>A0A4U5MS47_STECR</name>
<reference evidence="3 4" key="1">
    <citation type="journal article" date="2015" name="Genome Biol.">
        <title>Comparative genomics of Steinernema reveals deeply conserved gene regulatory networks.</title>
        <authorList>
            <person name="Dillman A.R."/>
            <person name="Macchietto M."/>
            <person name="Porter C.F."/>
            <person name="Rogers A."/>
            <person name="Williams B."/>
            <person name="Antoshechkin I."/>
            <person name="Lee M.M."/>
            <person name="Goodwin Z."/>
            <person name="Lu X."/>
            <person name="Lewis E.E."/>
            <person name="Goodrich-Blair H."/>
            <person name="Stock S.P."/>
            <person name="Adams B.J."/>
            <person name="Sternberg P.W."/>
            <person name="Mortazavi A."/>
        </authorList>
    </citation>
    <scope>NUCLEOTIDE SEQUENCE [LARGE SCALE GENOMIC DNA]</scope>
    <source>
        <strain evidence="3 4">ALL</strain>
    </source>
</reference>
<evidence type="ECO:0000313" key="3">
    <source>
        <dbReference type="EMBL" id="TKR72500.1"/>
    </source>
</evidence>
<keyword evidence="4" id="KW-1185">Reference proteome</keyword>
<dbReference type="Pfam" id="PF00621">
    <property type="entry name" value="RhoGEF"/>
    <property type="match status" value="1"/>
</dbReference>
<feature type="domain" description="PH" evidence="1">
    <location>
        <begin position="375"/>
        <end position="484"/>
    </location>
</feature>
<evidence type="ECO:0000259" key="1">
    <source>
        <dbReference type="PROSITE" id="PS50003"/>
    </source>
</evidence>
<dbReference type="InterPro" id="IPR001849">
    <property type="entry name" value="PH_domain"/>
</dbReference>
<dbReference type="GO" id="GO:0005085">
    <property type="term" value="F:guanyl-nucleotide exchange factor activity"/>
    <property type="evidence" value="ECO:0007669"/>
    <property type="project" value="InterPro"/>
</dbReference>
<dbReference type="Gene3D" id="1.20.900.10">
    <property type="entry name" value="Dbl homology (DH) domain"/>
    <property type="match status" value="1"/>
</dbReference>
<gene>
    <name evidence="3" type="ORF">L596_019934</name>
</gene>
<dbReference type="SMART" id="SM00325">
    <property type="entry name" value="RhoGEF"/>
    <property type="match status" value="1"/>
</dbReference>